<dbReference type="PANTHER" id="PTHR43649:SF34">
    <property type="entry name" value="ABC TRANSPORTER PERIPLASMIC-BINDING PROTEIN YCJN-RELATED"/>
    <property type="match status" value="1"/>
</dbReference>
<name>A0A9X2IGX7_9ACTN</name>
<dbReference type="AlphaFoldDB" id="A0A9X2IGX7"/>
<keyword evidence="3 4" id="KW-0732">Signal</keyword>
<dbReference type="Pfam" id="PF01547">
    <property type="entry name" value="SBP_bac_1"/>
    <property type="match status" value="1"/>
</dbReference>
<dbReference type="Gene3D" id="3.40.190.10">
    <property type="entry name" value="Periplasmic binding protein-like II"/>
    <property type="match status" value="2"/>
</dbReference>
<dbReference type="InterPro" id="IPR006059">
    <property type="entry name" value="SBP"/>
</dbReference>
<comment type="caution">
    <text evidence="5">The sequence shown here is derived from an EMBL/GenBank/DDBJ whole genome shotgun (WGS) entry which is preliminary data.</text>
</comment>
<dbReference type="Proteomes" id="UP001139485">
    <property type="component" value="Unassembled WGS sequence"/>
</dbReference>
<evidence type="ECO:0000256" key="4">
    <source>
        <dbReference type="SAM" id="SignalP"/>
    </source>
</evidence>
<dbReference type="SUPFAM" id="SSF53850">
    <property type="entry name" value="Periplasmic binding protein-like II"/>
    <property type="match status" value="1"/>
</dbReference>
<sequence length="437" mass="46758">MGRTTRTSSTRWRLGRWRTGVAALALATAGGLLAGCSSDGKPTLTWYLNPDGQDTLNAIAQRCSTDDYDIQTRLLPTSATDQRVQLARRLAAEDDTTDLMNLDVAFVSEFANAGWLLQLPDDTISDDTLSGIASTVQWDDGVYAAPLWANTQVLWYRKSLAEQAGLDMSQPVTWKQVIDAADSVDGATVGVQGNKYEAYVVWINALIEGAGGQILSDPEAGKDAEVDLDTEAGKDAAAVIAQLAGSSAAQSDLSVSNEGTALAAMYGGPGEFMVNWTFVYKNYEPSDANDYSKDQFDDLGWARYPQTVAGEASKPPVGGIDVGVGAYTQYPEYAQEAAACITSVENQVQLAVDAGLMPATSSGYDAQELTDAYPADLLDLYRRSIEDAGPRPQSPFWATVSSAIQATWHSPADVDPDTTPEKSQDYVTQVLEGKALL</sequence>
<dbReference type="PANTHER" id="PTHR43649">
    <property type="entry name" value="ARABINOSE-BINDING PROTEIN-RELATED"/>
    <property type="match status" value="1"/>
</dbReference>
<accession>A0A9X2IGX7</accession>
<keyword evidence="2" id="KW-0813">Transport</keyword>
<gene>
    <name evidence="5" type="ORF">M8330_17190</name>
</gene>
<evidence type="ECO:0000313" key="6">
    <source>
        <dbReference type="Proteomes" id="UP001139485"/>
    </source>
</evidence>
<reference evidence="5" key="1">
    <citation type="submission" date="2022-05" db="EMBL/GenBank/DDBJ databases">
        <authorList>
            <person name="Tuo L."/>
        </authorList>
    </citation>
    <scope>NUCLEOTIDE SEQUENCE</scope>
    <source>
        <strain evidence="5">BSK12Z-4</strain>
    </source>
</reference>
<comment type="similarity">
    <text evidence="1">Belongs to the bacterial solute-binding protein 1 family.</text>
</comment>
<protein>
    <submittedName>
        <fullName evidence="5">Extracellular solute-binding protein</fullName>
    </submittedName>
</protein>
<evidence type="ECO:0000256" key="2">
    <source>
        <dbReference type="ARBA" id="ARBA00022448"/>
    </source>
</evidence>
<evidence type="ECO:0000313" key="5">
    <source>
        <dbReference type="EMBL" id="MCM0622029.1"/>
    </source>
</evidence>
<proteinExistence type="inferred from homology"/>
<feature type="signal peptide" evidence="4">
    <location>
        <begin position="1"/>
        <end position="34"/>
    </location>
</feature>
<feature type="chain" id="PRO_5040881262" evidence="4">
    <location>
        <begin position="35"/>
        <end position="437"/>
    </location>
</feature>
<organism evidence="5 6">
    <name type="scientific">Nocardioides bruguierae</name>
    <dbReference type="NCBI Taxonomy" id="2945102"/>
    <lineage>
        <taxon>Bacteria</taxon>
        <taxon>Bacillati</taxon>
        <taxon>Actinomycetota</taxon>
        <taxon>Actinomycetes</taxon>
        <taxon>Propionibacteriales</taxon>
        <taxon>Nocardioidaceae</taxon>
        <taxon>Nocardioides</taxon>
    </lineage>
</organism>
<dbReference type="InterPro" id="IPR050490">
    <property type="entry name" value="Bact_solute-bd_prot1"/>
</dbReference>
<evidence type="ECO:0000256" key="3">
    <source>
        <dbReference type="ARBA" id="ARBA00022729"/>
    </source>
</evidence>
<evidence type="ECO:0000256" key="1">
    <source>
        <dbReference type="ARBA" id="ARBA00008520"/>
    </source>
</evidence>
<dbReference type="EMBL" id="JAMOIL010000027">
    <property type="protein sequence ID" value="MCM0622029.1"/>
    <property type="molecule type" value="Genomic_DNA"/>
</dbReference>
<keyword evidence="6" id="KW-1185">Reference proteome</keyword>
<dbReference type="RefSeq" id="WP_250828324.1">
    <property type="nucleotide sequence ID" value="NZ_JAMOIL010000027.1"/>
</dbReference>